<feature type="active site" description="Charge relay system" evidence="8">
    <location>
        <position position="207"/>
    </location>
</feature>
<keyword evidence="3" id="KW-0964">Secreted</keyword>
<feature type="compositionally biased region" description="Basic and acidic residues" evidence="10">
    <location>
        <begin position="115"/>
        <end position="129"/>
    </location>
</feature>
<dbReference type="InterPro" id="IPR000209">
    <property type="entry name" value="Peptidase_S8/S53_dom"/>
</dbReference>
<keyword evidence="4 8" id="KW-0645">Protease</keyword>
<dbReference type="PROSITE" id="PS00138">
    <property type="entry name" value="SUBTILASE_SER"/>
    <property type="match status" value="1"/>
</dbReference>
<dbReference type="Gene3D" id="3.40.50.200">
    <property type="entry name" value="Peptidase S8/S53 domain"/>
    <property type="match status" value="1"/>
</dbReference>
<organism evidence="14 15">
    <name type="scientific">Salinibacillus aidingensis</name>
    <dbReference type="NCBI Taxonomy" id="237684"/>
    <lineage>
        <taxon>Bacteria</taxon>
        <taxon>Bacillati</taxon>
        <taxon>Bacillota</taxon>
        <taxon>Bacilli</taxon>
        <taxon>Bacillales</taxon>
        <taxon>Bacillaceae</taxon>
        <taxon>Salinibacillus</taxon>
    </lineage>
</organism>
<keyword evidence="11" id="KW-1133">Transmembrane helix</keyword>
<reference evidence="15" key="1">
    <citation type="journal article" date="2019" name="Int. J. Syst. Evol. Microbiol.">
        <title>The Global Catalogue of Microorganisms (GCM) 10K type strain sequencing project: providing services to taxonomists for standard genome sequencing and annotation.</title>
        <authorList>
            <consortium name="The Broad Institute Genomics Platform"/>
            <consortium name="The Broad Institute Genome Sequencing Center for Infectious Disease"/>
            <person name="Wu L."/>
            <person name="Ma J."/>
        </authorList>
    </citation>
    <scope>NUCLEOTIDE SEQUENCE [LARGE SCALE GENOMIC DNA]</scope>
    <source>
        <strain evidence="15">JCM 12389</strain>
    </source>
</reference>
<dbReference type="InterPro" id="IPR050131">
    <property type="entry name" value="Peptidase_S8_subtilisin-like"/>
</dbReference>
<dbReference type="PRINTS" id="PR00723">
    <property type="entry name" value="SUBTILISIN"/>
</dbReference>
<evidence type="ECO:0000256" key="1">
    <source>
        <dbReference type="ARBA" id="ARBA00011073"/>
    </source>
</evidence>
<keyword evidence="5" id="KW-0732">Signal</keyword>
<dbReference type="InterPro" id="IPR013783">
    <property type="entry name" value="Ig-like_fold"/>
</dbReference>
<evidence type="ECO:0000259" key="12">
    <source>
        <dbReference type="Pfam" id="PF00082"/>
    </source>
</evidence>
<gene>
    <name evidence="14" type="ORF">GCM10008986_11090</name>
</gene>
<dbReference type="PANTHER" id="PTHR43806:SF65">
    <property type="entry name" value="SERINE PROTEASE APRX"/>
    <property type="match status" value="1"/>
</dbReference>
<dbReference type="SUPFAM" id="SSF52025">
    <property type="entry name" value="PA domain"/>
    <property type="match status" value="1"/>
</dbReference>
<dbReference type="InterPro" id="IPR036852">
    <property type="entry name" value="Peptidase_S8/S53_dom_sf"/>
</dbReference>
<comment type="similarity">
    <text evidence="1 8 9">Belongs to the peptidase S8 family.</text>
</comment>
<evidence type="ECO:0000256" key="8">
    <source>
        <dbReference type="PROSITE-ProRule" id="PRU01240"/>
    </source>
</evidence>
<feature type="domain" description="PA" evidence="13">
    <location>
        <begin position="366"/>
        <end position="432"/>
    </location>
</feature>
<dbReference type="CDD" id="cd02133">
    <property type="entry name" value="PA_C5a_like"/>
    <property type="match status" value="1"/>
</dbReference>
<dbReference type="InterPro" id="IPR015500">
    <property type="entry name" value="Peptidase_S8_subtilisin-rel"/>
</dbReference>
<dbReference type="SUPFAM" id="SSF52743">
    <property type="entry name" value="Subtilisin-like"/>
    <property type="match status" value="1"/>
</dbReference>
<keyword evidence="11" id="KW-0812">Transmembrane</keyword>
<dbReference type="InterPro" id="IPR023828">
    <property type="entry name" value="Peptidase_S8_Ser-AS"/>
</dbReference>
<evidence type="ECO:0000259" key="13">
    <source>
        <dbReference type="Pfam" id="PF02225"/>
    </source>
</evidence>
<keyword evidence="6 8" id="KW-0378">Hydrolase</keyword>
<dbReference type="InterPro" id="IPR023827">
    <property type="entry name" value="Peptidase_S8_Asp-AS"/>
</dbReference>
<keyword evidence="15" id="KW-1185">Reference proteome</keyword>
<sequence>MNIKAITHTTIILFIVTAAIFMPMNPQNKVTALEEEVSVIVEVEGDPYKWKDYIEDYHPFVEVVHVYDTLLNALAIKGEAKDVYGIDKEDFIQHVFPAQKYEVPQPSLQSNQQTEKGEQSDRSEAEKASESPAKQNQSPQNADAIEPPDRPVDSEYTGEGIKVGVIDTGIAYEHPDLKANYHGGYDVVEFDEDPMETLPTQGPPTLHGSHVSGIIAANGEMKGVAPDADIYAYRALGPGGVGSSVGIIAAIERAVEDGMDIINLSLGSTVNSPDWPTSMAVNQAIDQGVAVVIANGNSGPENWTVSSPATSVKALSVGASITEMKIPYVTAPLDDKAIGLTPMMGAPEWNLQKPYKLVDGGLGKEPVENAEGKIVLFERGDIPFTEKVQKAEEAGAVAAIIYNNEKGKLEGGLTVPPSIPVAAVSKKNGKWLLEKAEKDLWLRTSYKHMEDKLASFSSKGPVVANWDIKPEVLAPGVNIASTVPGGYQELQGTSMAAPFVTGVLALIKEAHPDWSPERMKAAVLSTAIPFKNEEGGLYAPIAQGMGEIQPEKSINPEVLIHGSRLTFGKVTKRNETKTVNMMIENRSDQKRKFRFEIPDDSEGVTWDVPQTFYLKPGEKKKISINLRVHSGNLEKGMHQGWLTLYNENKPRKLPYLFVNKTADYPKIDGLELSVSPFEQNQLKYRMYLPDGADQLTIDLYDPETLRYIKTIVREKDVEAGMIDGIIPRKEVGEDHYLALVKVLNGQKYSSIVTDFQLLQHPSEF</sequence>
<feature type="domain" description="Peptidase S8/S53" evidence="12">
    <location>
        <begin position="158"/>
        <end position="537"/>
    </location>
</feature>
<dbReference type="PROSITE" id="PS00137">
    <property type="entry name" value="SUBTILASE_HIS"/>
    <property type="match status" value="1"/>
</dbReference>
<keyword evidence="11" id="KW-0472">Membrane</keyword>
<dbReference type="Gene3D" id="2.60.40.10">
    <property type="entry name" value="Immunoglobulins"/>
    <property type="match status" value="1"/>
</dbReference>
<dbReference type="CDD" id="cd07474">
    <property type="entry name" value="Peptidases_S8_subtilisin_Vpr-like"/>
    <property type="match status" value="1"/>
</dbReference>
<dbReference type="Pfam" id="PF02225">
    <property type="entry name" value="PA"/>
    <property type="match status" value="1"/>
</dbReference>
<evidence type="ECO:0000256" key="10">
    <source>
        <dbReference type="SAM" id="MobiDB-lite"/>
    </source>
</evidence>
<dbReference type="PROSITE" id="PS51892">
    <property type="entry name" value="SUBTILASE"/>
    <property type="match status" value="1"/>
</dbReference>
<dbReference type="PANTHER" id="PTHR43806">
    <property type="entry name" value="PEPTIDASE S8"/>
    <property type="match status" value="1"/>
</dbReference>
<evidence type="ECO:0000256" key="2">
    <source>
        <dbReference type="ARBA" id="ARBA00022512"/>
    </source>
</evidence>
<protein>
    <recommendedName>
        <fullName evidence="16">Minor extracellular serine protease Vpr</fullName>
    </recommendedName>
</protein>
<evidence type="ECO:0000256" key="3">
    <source>
        <dbReference type="ARBA" id="ARBA00022525"/>
    </source>
</evidence>
<evidence type="ECO:0000256" key="11">
    <source>
        <dbReference type="SAM" id="Phobius"/>
    </source>
</evidence>
<evidence type="ECO:0000313" key="15">
    <source>
        <dbReference type="Proteomes" id="UP001500880"/>
    </source>
</evidence>
<dbReference type="Gene3D" id="3.50.30.30">
    <property type="match status" value="1"/>
</dbReference>
<dbReference type="RefSeq" id="WP_343838525.1">
    <property type="nucleotide sequence ID" value="NZ_BAAADO010000002.1"/>
</dbReference>
<comment type="caution">
    <text evidence="14">The sequence shown here is derived from an EMBL/GenBank/DDBJ whole genome shotgun (WGS) entry which is preliminary data.</text>
</comment>
<accession>A0ABP3KUR3</accession>
<dbReference type="InterPro" id="IPR022398">
    <property type="entry name" value="Peptidase_S8_His-AS"/>
</dbReference>
<dbReference type="PROSITE" id="PS00136">
    <property type="entry name" value="SUBTILASE_ASP"/>
    <property type="match status" value="1"/>
</dbReference>
<evidence type="ECO:0000256" key="6">
    <source>
        <dbReference type="ARBA" id="ARBA00022801"/>
    </source>
</evidence>
<feature type="transmembrane region" description="Helical" evidence="11">
    <location>
        <begin position="5"/>
        <end position="24"/>
    </location>
</feature>
<evidence type="ECO:0000256" key="5">
    <source>
        <dbReference type="ARBA" id="ARBA00022729"/>
    </source>
</evidence>
<dbReference type="Proteomes" id="UP001500880">
    <property type="component" value="Unassembled WGS sequence"/>
</dbReference>
<evidence type="ECO:0000256" key="9">
    <source>
        <dbReference type="RuleBase" id="RU003355"/>
    </source>
</evidence>
<evidence type="ECO:0000313" key="14">
    <source>
        <dbReference type="EMBL" id="GAA0487381.1"/>
    </source>
</evidence>
<feature type="compositionally biased region" description="Polar residues" evidence="10">
    <location>
        <begin position="132"/>
        <end position="141"/>
    </location>
</feature>
<dbReference type="EMBL" id="BAAADO010000002">
    <property type="protein sequence ID" value="GAA0487381.1"/>
    <property type="molecule type" value="Genomic_DNA"/>
</dbReference>
<feature type="active site" description="Charge relay system" evidence="8">
    <location>
        <position position="494"/>
    </location>
</feature>
<name>A0ABP3KUR3_9BACI</name>
<dbReference type="Pfam" id="PF00082">
    <property type="entry name" value="Peptidase_S8"/>
    <property type="match status" value="1"/>
</dbReference>
<evidence type="ECO:0008006" key="16">
    <source>
        <dbReference type="Google" id="ProtNLM"/>
    </source>
</evidence>
<keyword evidence="2" id="KW-0134">Cell wall</keyword>
<feature type="active site" description="Charge relay system" evidence="8">
    <location>
        <position position="167"/>
    </location>
</feature>
<evidence type="ECO:0000256" key="4">
    <source>
        <dbReference type="ARBA" id="ARBA00022670"/>
    </source>
</evidence>
<dbReference type="InterPro" id="IPR046450">
    <property type="entry name" value="PA_dom_sf"/>
</dbReference>
<evidence type="ECO:0000256" key="7">
    <source>
        <dbReference type="ARBA" id="ARBA00022825"/>
    </source>
</evidence>
<proteinExistence type="inferred from homology"/>
<keyword evidence="7 8" id="KW-0720">Serine protease</keyword>
<dbReference type="InterPro" id="IPR034213">
    <property type="entry name" value="S8_Vpr-like"/>
</dbReference>
<feature type="region of interest" description="Disordered" evidence="10">
    <location>
        <begin position="102"/>
        <end position="158"/>
    </location>
</feature>
<dbReference type="InterPro" id="IPR003137">
    <property type="entry name" value="PA_domain"/>
</dbReference>